<dbReference type="EMBL" id="MT141692">
    <property type="protein sequence ID" value="QJA69281.1"/>
    <property type="molecule type" value="Genomic_DNA"/>
</dbReference>
<dbReference type="EMBL" id="MT141392">
    <property type="protein sequence ID" value="QJA60016.1"/>
    <property type="molecule type" value="Genomic_DNA"/>
</dbReference>
<reference evidence="2" key="1">
    <citation type="submission" date="2020-03" db="EMBL/GenBank/DDBJ databases">
        <title>The deep terrestrial virosphere.</title>
        <authorList>
            <person name="Holmfeldt K."/>
            <person name="Nilsson E."/>
            <person name="Simone D."/>
            <person name="Lopez-Fernandez M."/>
            <person name="Wu X."/>
            <person name="de Brujin I."/>
            <person name="Lundin D."/>
            <person name="Andersson A."/>
            <person name="Bertilsson S."/>
            <person name="Dopson M."/>
        </authorList>
    </citation>
    <scope>NUCLEOTIDE SEQUENCE</scope>
    <source>
        <strain evidence="2">MM415A04828</strain>
        <strain evidence="1">MM415B01209</strain>
    </source>
</reference>
<evidence type="ECO:0000313" key="2">
    <source>
        <dbReference type="EMBL" id="QJA69281.1"/>
    </source>
</evidence>
<proteinExistence type="predicted"/>
<protein>
    <submittedName>
        <fullName evidence="2">Uncharacterized protein</fullName>
    </submittedName>
</protein>
<gene>
    <name evidence="2" type="ORF">MM415A04828_0009</name>
    <name evidence="1" type="ORF">MM415B01209_0015</name>
</gene>
<accession>A0A6M3JJQ8</accession>
<organism evidence="2">
    <name type="scientific">viral metagenome</name>
    <dbReference type="NCBI Taxonomy" id="1070528"/>
    <lineage>
        <taxon>unclassified sequences</taxon>
        <taxon>metagenomes</taxon>
        <taxon>organismal metagenomes</taxon>
    </lineage>
</organism>
<sequence length="65" mass="6925">MTIEAIRARVEAIKRISDDDEMAHADEDALWKGVLEAIAAGAEDAAALAAEALLTADIPFARWCA</sequence>
<dbReference type="AlphaFoldDB" id="A0A6M3JJQ8"/>
<evidence type="ECO:0000313" key="1">
    <source>
        <dbReference type="EMBL" id="QJA60016.1"/>
    </source>
</evidence>
<name>A0A6M3JJQ8_9ZZZZ</name>